<feature type="region of interest" description="Disordered" evidence="1">
    <location>
        <begin position="34"/>
        <end position="114"/>
    </location>
</feature>
<dbReference type="Proteomes" id="UP000008068">
    <property type="component" value="Unassembled WGS sequence"/>
</dbReference>
<gene>
    <name evidence="2" type="ORF">CAEBREN_08852</name>
</gene>
<feature type="compositionally biased region" description="Polar residues" evidence="1">
    <location>
        <begin position="38"/>
        <end position="49"/>
    </location>
</feature>
<keyword evidence="3" id="KW-1185">Reference proteome</keyword>
<dbReference type="EMBL" id="GL379940">
    <property type="protein sequence ID" value="EGT36933.1"/>
    <property type="molecule type" value="Genomic_DNA"/>
</dbReference>
<evidence type="ECO:0000256" key="1">
    <source>
        <dbReference type="SAM" id="MobiDB-lite"/>
    </source>
</evidence>
<sequence>MPNVALTSTRIFPRNIEHLSEKQGPPRRVVQLPIGQALGTSKLRSSANGGMSAVAPEQLRGPDPFRSNASGSTSAVLPEQPRGSEPRRAPEPRREPEPSNEVRSSKSEAERKQEEHLAMIKRMEQEILDEEEEAEREAEAMNDVPTVLPQNLIISNFICILLFNKATGQLPTAEVKSDGMFWDFQD</sequence>
<name>G0NSU4_CAEBE</name>
<organism evidence="3">
    <name type="scientific">Caenorhabditis brenneri</name>
    <name type="common">Nematode worm</name>
    <dbReference type="NCBI Taxonomy" id="135651"/>
    <lineage>
        <taxon>Eukaryota</taxon>
        <taxon>Metazoa</taxon>
        <taxon>Ecdysozoa</taxon>
        <taxon>Nematoda</taxon>
        <taxon>Chromadorea</taxon>
        <taxon>Rhabditida</taxon>
        <taxon>Rhabditina</taxon>
        <taxon>Rhabditomorpha</taxon>
        <taxon>Rhabditoidea</taxon>
        <taxon>Rhabditidae</taxon>
        <taxon>Peloderinae</taxon>
        <taxon>Caenorhabditis</taxon>
    </lineage>
</organism>
<dbReference type="InParanoid" id="G0NSU4"/>
<feature type="compositionally biased region" description="Basic and acidic residues" evidence="1">
    <location>
        <begin position="82"/>
        <end position="97"/>
    </location>
</feature>
<feature type="compositionally biased region" description="Basic and acidic residues" evidence="1">
    <location>
        <begin position="103"/>
        <end position="114"/>
    </location>
</feature>
<proteinExistence type="predicted"/>
<evidence type="ECO:0000313" key="3">
    <source>
        <dbReference type="Proteomes" id="UP000008068"/>
    </source>
</evidence>
<protein>
    <submittedName>
        <fullName evidence="2">Uncharacterized protein</fullName>
    </submittedName>
</protein>
<reference evidence="3" key="1">
    <citation type="submission" date="2011-07" db="EMBL/GenBank/DDBJ databases">
        <authorList>
            <consortium name="Caenorhabditis brenneri Sequencing and Analysis Consortium"/>
            <person name="Wilson R.K."/>
        </authorList>
    </citation>
    <scope>NUCLEOTIDE SEQUENCE [LARGE SCALE GENOMIC DNA]</scope>
    <source>
        <strain evidence="3">PB2801</strain>
    </source>
</reference>
<accession>G0NSU4</accession>
<dbReference type="AlphaFoldDB" id="G0NSU4"/>
<dbReference type="HOGENOM" id="CLU_1455621_0_0_1"/>
<evidence type="ECO:0000313" key="2">
    <source>
        <dbReference type="EMBL" id="EGT36933.1"/>
    </source>
</evidence>